<evidence type="ECO:0000256" key="5">
    <source>
        <dbReference type="ARBA" id="ARBA00022989"/>
    </source>
</evidence>
<dbReference type="InterPro" id="IPR019594">
    <property type="entry name" value="Glu/Gly-bd"/>
</dbReference>
<dbReference type="Gene3D" id="1.10.287.70">
    <property type="match status" value="1"/>
</dbReference>
<dbReference type="PANTHER" id="PTHR42643:SF24">
    <property type="entry name" value="IONOTROPIC RECEPTOR 60A"/>
    <property type="match status" value="1"/>
</dbReference>
<dbReference type="InterPro" id="IPR052192">
    <property type="entry name" value="Insect_Ionotropic_Sensory_Rcpt"/>
</dbReference>
<comment type="subcellular location">
    <subcellularLocation>
        <location evidence="1">Cell membrane</location>
        <topology evidence="1">Multi-pass membrane protein</topology>
    </subcellularLocation>
</comment>
<keyword evidence="10" id="KW-1071">Ligand-gated ion channel</keyword>
<feature type="transmembrane region" description="Helical" evidence="12">
    <location>
        <begin position="130"/>
        <end position="150"/>
    </location>
</feature>
<keyword evidence="4 12" id="KW-0812">Transmembrane</keyword>
<evidence type="ECO:0000256" key="6">
    <source>
        <dbReference type="ARBA" id="ARBA00023065"/>
    </source>
</evidence>
<evidence type="ECO:0000313" key="14">
    <source>
        <dbReference type="EMBL" id="GIY16687.1"/>
    </source>
</evidence>
<evidence type="ECO:0000256" key="7">
    <source>
        <dbReference type="ARBA" id="ARBA00023136"/>
    </source>
</evidence>
<dbReference type="SUPFAM" id="SSF53850">
    <property type="entry name" value="Periplasmic binding protein-like II"/>
    <property type="match status" value="1"/>
</dbReference>
<feature type="transmembrane region" description="Helical" evidence="12">
    <location>
        <begin position="184"/>
        <end position="209"/>
    </location>
</feature>
<evidence type="ECO:0000259" key="13">
    <source>
        <dbReference type="Pfam" id="PF10613"/>
    </source>
</evidence>
<dbReference type="Proteomes" id="UP001054837">
    <property type="component" value="Unassembled WGS sequence"/>
</dbReference>
<name>A0AAV4R5J1_9ARAC</name>
<sequence>MKNASRITIAVNPNESYLRYNLSADGTYTISGFEGRFLQIAMSALGIPYNLVFPEDGLLGEEISPGNWTGMMGLIQRGEADLAFTHLPINYQRTKLVDFSRYYCMEEYTFVSQYPETTKSAFTFLHPFNLPIWTCILVSLVIVSVCFAMLKNGTSSVPEALFQLFPSIVGQPLNVGRNSLKCNILITFWGFFAKFILFCYTSILLSFLIQPLKESPIRNFHELSKEIHVRRHKYFYNEESINFLRSSLKSIFQILVKFYIELIGSTILHNYFLDN</sequence>
<dbReference type="EMBL" id="BPLQ01005719">
    <property type="protein sequence ID" value="GIY16687.1"/>
    <property type="molecule type" value="Genomic_DNA"/>
</dbReference>
<accession>A0AAV4R5J1</accession>
<keyword evidence="11" id="KW-0407">Ion channel</keyword>
<evidence type="ECO:0000256" key="8">
    <source>
        <dbReference type="ARBA" id="ARBA00023170"/>
    </source>
</evidence>
<evidence type="ECO:0000256" key="2">
    <source>
        <dbReference type="ARBA" id="ARBA00022448"/>
    </source>
</evidence>
<dbReference type="PANTHER" id="PTHR42643">
    <property type="entry name" value="IONOTROPIC RECEPTOR 20A-RELATED"/>
    <property type="match status" value="1"/>
</dbReference>
<keyword evidence="3" id="KW-1003">Cell membrane</keyword>
<keyword evidence="5 12" id="KW-1133">Transmembrane helix</keyword>
<dbReference type="GO" id="GO:0005886">
    <property type="term" value="C:plasma membrane"/>
    <property type="evidence" value="ECO:0007669"/>
    <property type="project" value="UniProtKB-SubCell"/>
</dbReference>
<feature type="domain" description="Ionotropic glutamate receptor L-glutamate and glycine-binding" evidence="13">
    <location>
        <begin position="20"/>
        <end position="114"/>
    </location>
</feature>
<protein>
    <recommendedName>
        <fullName evidence="13">Ionotropic glutamate receptor L-glutamate and glycine-binding domain-containing protein</fullName>
    </recommendedName>
</protein>
<evidence type="ECO:0000256" key="9">
    <source>
        <dbReference type="ARBA" id="ARBA00023180"/>
    </source>
</evidence>
<dbReference type="AlphaFoldDB" id="A0AAV4R5J1"/>
<reference evidence="14 15" key="1">
    <citation type="submission" date="2021-06" db="EMBL/GenBank/DDBJ databases">
        <title>Caerostris darwini draft genome.</title>
        <authorList>
            <person name="Kono N."/>
            <person name="Arakawa K."/>
        </authorList>
    </citation>
    <scope>NUCLEOTIDE SEQUENCE [LARGE SCALE GENOMIC DNA]</scope>
</reference>
<evidence type="ECO:0000313" key="15">
    <source>
        <dbReference type="Proteomes" id="UP001054837"/>
    </source>
</evidence>
<organism evidence="14 15">
    <name type="scientific">Caerostris darwini</name>
    <dbReference type="NCBI Taxonomy" id="1538125"/>
    <lineage>
        <taxon>Eukaryota</taxon>
        <taxon>Metazoa</taxon>
        <taxon>Ecdysozoa</taxon>
        <taxon>Arthropoda</taxon>
        <taxon>Chelicerata</taxon>
        <taxon>Arachnida</taxon>
        <taxon>Araneae</taxon>
        <taxon>Araneomorphae</taxon>
        <taxon>Entelegynae</taxon>
        <taxon>Araneoidea</taxon>
        <taxon>Araneidae</taxon>
        <taxon>Caerostris</taxon>
    </lineage>
</organism>
<keyword evidence="6" id="KW-0406">Ion transport</keyword>
<evidence type="ECO:0000256" key="11">
    <source>
        <dbReference type="ARBA" id="ARBA00023303"/>
    </source>
</evidence>
<evidence type="ECO:0000256" key="4">
    <source>
        <dbReference type="ARBA" id="ARBA00022692"/>
    </source>
</evidence>
<evidence type="ECO:0000256" key="1">
    <source>
        <dbReference type="ARBA" id="ARBA00004651"/>
    </source>
</evidence>
<dbReference type="GO" id="GO:0015276">
    <property type="term" value="F:ligand-gated monoatomic ion channel activity"/>
    <property type="evidence" value="ECO:0007669"/>
    <property type="project" value="InterPro"/>
</dbReference>
<evidence type="ECO:0000256" key="10">
    <source>
        <dbReference type="ARBA" id="ARBA00023286"/>
    </source>
</evidence>
<keyword evidence="7 12" id="KW-0472">Membrane</keyword>
<evidence type="ECO:0000256" key="3">
    <source>
        <dbReference type="ARBA" id="ARBA00022475"/>
    </source>
</evidence>
<dbReference type="Gene3D" id="3.40.190.10">
    <property type="entry name" value="Periplasmic binding protein-like II"/>
    <property type="match status" value="1"/>
</dbReference>
<keyword evidence="15" id="KW-1185">Reference proteome</keyword>
<dbReference type="Pfam" id="PF10613">
    <property type="entry name" value="Lig_chan-Glu_bd"/>
    <property type="match status" value="1"/>
</dbReference>
<proteinExistence type="predicted"/>
<keyword evidence="2" id="KW-0813">Transport</keyword>
<evidence type="ECO:0000256" key="12">
    <source>
        <dbReference type="SAM" id="Phobius"/>
    </source>
</evidence>
<keyword evidence="8" id="KW-0675">Receptor</keyword>
<comment type="caution">
    <text evidence="14">The sequence shown here is derived from an EMBL/GenBank/DDBJ whole genome shotgun (WGS) entry which is preliminary data.</text>
</comment>
<gene>
    <name evidence="14" type="primary">AVEN_237881_1</name>
    <name evidence="14" type="ORF">CDAR_426691</name>
</gene>
<keyword evidence="9" id="KW-0325">Glycoprotein</keyword>